<evidence type="ECO:0000256" key="1">
    <source>
        <dbReference type="SAM" id="MobiDB-lite"/>
    </source>
</evidence>
<protein>
    <submittedName>
        <fullName evidence="2">Uncharacterized protein</fullName>
    </submittedName>
</protein>
<sequence length="88" mass="9515">MYFSTRVWVLSRLPYHGATAGTRLFRSRRDTLGAPARDSARAPKPSESFAPPAFAATAAPRAKTPTAPAQDKNSDFSVDLANKYSTQA</sequence>
<evidence type="ECO:0000313" key="3">
    <source>
        <dbReference type="Proteomes" id="UP000004682"/>
    </source>
</evidence>
<keyword evidence="3" id="KW-1185">Reference proteome</keyword>
<organism evidence="2 3">
    <name type="scientific">Burkholderia humptydooensis MSMB43</name>
    <dbReference type="NCBI Taxonomy" id="441157"/>
    <lineage>
        <taxon>Bacteria</taxon>
        <taxon>Pseudomonadati</taxon>
        <taxon>Pseudomonadota</taxon>
        <taxon>Betaproteobacteria</taxon>
        <taxon>Burkholderiales</taxon>
        <taxon>Burkholderiaceae</taxon>
        <taxon>Burkholderia</taxon>
        <taxon>pseudomallei group</taxon>
    </lineage>
</organism>
<dbReference type="Proteomes" id="UP000004682">
    <property type="component" value="Unassembled WGS sequence"/>
</dbReference>
<feature type="region of interest" description="Disordered" evidence="1">
    <location>
        <begin position="27"/>
        <end position="88"/>
    </location>
</feature>
<evidence type="ECO:0000313" key="2">
    <source>
        <dbReference type="EMBL" id="EIP88970.1"/>
    </source>
</evidence>
<dbReference type="EMBL" id="JH692062">
    <property type="protein sequence ID" value="EIP88970.1"/>
    <property type="molecule type" value="Genomic_DNA"/>
</dbReference>
<gene>
    <name evidence="2" type="ORF">A33K_15070</name>
</gene>
<name>A0ABN0G9W8_9BURK</name>
<feature type="compositionally biased region" description="Low complexity" evidence="1">
    <location>
        <begin position="42"/>
        <end position="69"/>
    </location>
</feature>
<accession>A0ABN0G9W8</accession>
<reference evidence="3" key="1">
    <citation type="journal article" date="2012" name="J. Bacteriol.">
        <title>Revised Genome Sequence of Burkholderia thailandensis MSMB43 with Improved Annotation.</title>
        <authorList>
            <person name="Zhuo Y."/>
            <person name="Liu L."/>
            <person name="Wang Q."/>
            <person name="Liu X."/>
            <person name="Ren B."/>
            <person name="Liu M."/>
            <person name="Ni P."/>
            <person name="Cheng Y.Q."/>
            <person name="Zhang L."/>
        </authorList>
    </citation>
    <scope>NUCLEOTIDE SEQUENCE [LARGE SCALE GENOMIC DNA]</scope>
    <source>
        <strain evidence="3">MSMB43</strain>
    </source>
</reference>
<proteinExistence type="predicted"/>